<dbReference type="Pfam" id="PF12697">
    <property type="entry name" value="Abhydrolase_6"/>
    <property type="match status" value="1"/>
</dbReference>
<proteinExistence type="predicted"/>
<evidence type="ECO:0000313" key="2">
    <source>
        <dbReference type="EMBL" id="GAA1513147.1"/>
    </source>
</evidence>
<dbReference type="InterPro" id="IPR029058">
    <property type="entry name" value="AB_hydrolase_fold"/>
</dbReference>
<dbReference type="PANTHER" id="PTHR43798">
    <property type="entry name" value="MONOACYLGLYCEROL LIPASE"/>
    <property type="match status" value="1"/>
</dbReference>
<gene>
    <name evidence="2" type="ORF">GCM10009788_17070</name>
</gene>
<comment type="caution">
    <text evidence="2">The sequence shown here is derived from an EMBL/GenBank/DDBJ whole genome shotgun (WGS) entry which is preliminary data.</text>
</comment>
<dbReference type="SUPFAM" id="SSF53474">
    <property type="entry name" value="alpha/beta-Hydrolases"/>
    <property type="match status" value="1"/>
</dbReference>
<reference evidence="2 3" key="1">
    <citation type="journal article" date="2019" name="Int. J. Syst. Evol. Microbiol.">
        <title>The Global Catalogue of Microorganisms (GCM) 10K type strain sequencing project: providing services to taxonomists for standard genome sequencing and annotation.</title>
        <authorList>
            <consortium name="The Broad Institute Genomics Platform"/>
            <consortium name="The Broad Institute Genome Sequencing Center for Infectious Disease"/>
            <person name="Wu L."/>
            <person name="Ma J."/>
        </authorList>
    </citation>
    <scope>NUCLEOTIDE SEQUENCE [LARGE SCALE GENOMIC DNA]</scope>
    <source>
        <strain evidence="2 3">JCM 14942</strain>
    </source>
</reference>
<dbReference type="Proteomes" id="UP001500842">
    <property type="component" value="Unassembled WGS sequence"/>
</dbReference>
<evidence type="ECO:0000259" key="1">
    <source>
        <dbReference type="Pfam" id="PF12697"/>
    </source>
</evidence>
<dbReference type="InterPro" id="IPR050266">
    <property type="entry name" value="AB_hydrolase_sf"/>
</dbReference>
<keyword evidence="2" id="KW-0378">Hydrolase</keyword>
<sequence length="262" mass="28818">MTWTMADERLPELASWVSGDARDPVMVFVHPNPLDSWSWLYQVFEFAASHRCVAVDLPGYGATPPIPPEWTIEDLAAAVWRAVDRETRGGPAILVGCSIGSHLVEIMYHQRPEAVRALVVSGTGWDPHRHYIARRIREYAELGRAARRPHALDVLSRDFGSSDLGRFFVETTCRRGEHADPAAISRLFEIRAEVEPESFIAGIQAPALVVSGTEDAAHAGAAPLAERLPRGQMVALQGAGHACYLEQPVAFNAAMRSFLETL</sequence>
<dbReference type="EMBL" id="BAAAOR010000014">
    <property type="protein sequence ID" value="GAA1513147.1"/>
    <property type="molecule type" value="Genomic_DNA"/>
</dbReference>
<dbReference type="GO" id="GO:0016787">
    <property type="term" value="F:hydrolase activity"/>
    <property type="evidence" value="ECO:0007669"/>
    <property type="project" value="UniProtKB-KW"/>
</dbReference>
<name>A0ABN2A8G7_9ACTN</name>
<organism evidence="2 3">
    <name type="scientific">Nocardioides humi</name>
    <dbReference type="NCBI Taxonomy" id="449461"/>
    <lineage>
        <taxon>Bacteria</taxon>
        <taxon>Bacillati</taxon>
        <taxon>Actinomycetota</taxon>
        <taxon>Actinomycetes</taxon>
        <taxon>Propionibacteriales</taxon>
        <taxon>Nocardioidaceae</taxon>
        <taxon>Nocardioides</taxon>
    </lineage>
</organism>
<evidence type="ECO:0000313" key="3">
    <source>
        <dbReference type="Proteomes" id="UP001500842"/>
    </source>
</evidence>
<keyword evidence="3" id="KW-1185">Reference proteome</keyword>
<accession>A0ABN2A8G7</accession>
<dbReference type="InterPro" id="IPR000073">
    <property type="entry name" value="AB_hydrolase_1"/>
</dbReference>
<protein>
    <submittedName>
        <fullName evidence="2">Alpha/beta hydrolase</fullName>
    </submittedName>
</protein>
<feature type="domain" description="AB hydrolase-1" evidence="1">
    <location>
        <begin position="26"/>
        <end position="254"/>
    </location>
</feature>
<dbReference type="RefSeq" id="WP_141005274.1">
    <property type="nucleotide sequence ID" value="NZ_BAAAOR010000014.1"/>
</dbReference>
<dbReference type="Gene3D" id="3.40.50.1820">
    <property type="entry name" value="alpha/beta hydrolase"/>
    <property type="match status" value="1"/>
</dbReference>